<dbReference type="AlphaFoldDB" id="A0A2T6B8S5"/>
<dbReference type="SUPFAM" id="SSF51219">
    <property type="entry name" value="TRAP-like"/>
    <property type="match status" value="1"/>
</dbReference>
<evidence type="ECO:0000313" key="3">
    <source>
        <dbReference type="Proteomes" id="UP000244224"/>
    </source>
</evidence>
<name>A0A2T6B8S5_9RHOB</name>
<accession>A0A2T6B8S5</accession>
<dbReference type="PANTHER" id="PTHR38074">
    <property type="entry name" value="ALTERED INHERITANCE OF MITOCHONDRIA PROTEIN 24, MITOCHONDRIAL"/>
    <property type="match status" value="1"/>
</dbReference>
<feature type="region of interest" description="Disordered" evidence="1">
    <location>
        <begin position="260"/>
        <end position="280"/>
    </location>
</feature>
<reference evidence="2 3" key="1">
    <citation type="submission" date="2018-04" db="EMBL/GenBank/DDBJ databases">
        <title>Genomic Encyclopedia of Archaeal and Bacterial Type Strains, Phase II (KMG-II): from individual species to whole genera.</title>
        <authorList>
            <person name="Goeker M."/>
        </authorList>
    </citation>
    <scope>NUCLEOTIDE SEQUENCE [LARGE SCALE GENOMIC DNA]</scope>
    <source>
        <strain evidence="2 3">DSM 21823</strain>
    </source>
</reference>
<dbReference type="OrthoDB" id="9779518at2"/>
<keyword evidence="3" id="KW-1185">Reference proteome</keyword>
<gene>
    <name evidence="2" type="ORF">C8N34_102261</name>
</gene>
<protein>
    <submittedName>
        <fullName evidence="2">Uncharacterized protein (AIM24 family)</fullName>
    </submittedName>
</protein>
<evidence type="ECO:0000256" key="1">
    <source>
        <dbReference type="SAM" id="MobiDB-lite"/>
    </source>
</evidence>
<comment type="caution">
    <text evidence="2">The sequence shown here is derived from an EMBL/GenBank/DDBJ whole genome shotgun (WGS) entry which is preliminary data.</text>
</comment>
<dbReference type="PANTHER" id="PTHR38074:SF1">
    <property type="entry name" value="ALTERED INHERITANCE OF MITOCHONDRIA PROTEIN 24, MITOCHONDRIAL"/>
    <property type="match status" value="1"/>
</dbReference>
<dbReference type="InterPro" id="IPR036983">
    <property type="entry name" value="AIM24_sf"/>
</dbReference>
<dbReference type="Proteomes" id="UP000244224">
    <property type="component" value="Unassembled WGS sequence"/>
</dbReference>
<dbReference type="InterPro" id="IPR002838">
    <property type="entry name" value="AIM24"/>
</dbReference>
<dbReference type="RefSeq" id="WP_108127900.1">
    <property type="nucleotide sequence ID" value="NZ_QBKP01000002.1"/>
</dbReference>
<dbReference type="Gene3D" id="3.60.160.10">
    <property type="entry name" value="Mitochondrial biogenesis AIM24"/>
    <property type="match status" value="1"/>
</dbReference>
<proteinExistence type="predicted"/>
<feature type="compositionally biased region" description="Polar residues" evidence="1">
    <location>
        <begin position="269"/>
        <end position="280"/>
    </location>
</feature>
<sequence length="280" mass="30158">MDLNQYEVIDEKVTEGARFRILQQRELKGSSDVRSAEQLFFLTSAGMRLKTVQVTLNRGRIRNEPGALHYMHGRLEMSASTGGGIMRGLTRKVLSGESFFVSEISGTGEVFLEPTFGHFLLVEIDDDEVIVDRSMFYAGSGALDISAVAQRNVSSALLGGEGLFQTRIKGSGVAVLFSPVPMSELRIVELQDETLQVDGNFALLRTGEISFSVEKSAKTWLSTSVSGEGLLQTFRGTGQVWLAPTQGVYDRLATPDGLAALAGPGGSMGTRTSSGQPNGR</sequence>
<dbReference type="InterPro" id="IPR016031">
    <property type="entry name" value="Trp_RNA-bd_attenuator-like_dom"/>
</dbReference>
<evidence type="ECO:0000313" key="2">
    <source>
        <dbReference type="EMBL" id="PTX52481.1"/>
    </source>
</evidence>
<dbReference type="EMBL" id="QBKP01000002">
    <property type="protein sequence ID" value="PTX52481.1"/>
    <property type="molecule type" value="Genomic_DNA"/>
</dbReference>
<dbReference type="Pfam" id="PF01987">
    <property type="entry name" value="AIM24"/>
    <property type="match status" value="1"/>
</dbReference>
<organism evidence="2 3">
    <name type="scientific">Gemmobacter caeni</name>
    <dbReference type="NCBI Taxonomy" id="589035"/>
    <lineage>
        <taxon>Bacteria</taxon>
        <taxon>Pseudomonadati</taxon>
        <taxon>Pseudomonadota</taxon>
        <taxon>Alphaproteobacteria</taxon>
        <taxon>Rhodobacterales</taxon>
        <taxon>Paracoccaceae</taxon>
        <taxon>Gemmobacter</taxon>
    </lineage>
</organism>